<keyword evidence="2" id="KW-0949">S-adenosyl-L-methionine</keyword>
<dbReference type="STRING" id="882.DVU_3004"/>
<dbReference type="Gene3D" id="3.90.550.10">
    <property type="entry name" value="Spore Coat Polysaccharide Biosynthesis Protein SpsA, Chain A"/>
    <property type="match status" value="1"/>
</dbReference>
<dbReference type="InterPro" id="IPR023885">
    <property type="entry name" value="4Fe4S-binding_SPASM_dom"/>
</dbReference>
<dbReference type="PATRIC" id="fig|882.5.peg.2722"/>
<sequence length="624" mass="68917">MRANSLSRSTIRANMPTRRVWGRPRWPAYCLRQGGSHTSSVEPRKPASRAMNASRSLPPVIIQATNIAPLRGKHLLPLVEGRTVIEVLIGRLRGIWHDDICVATSDLPDDDALCAHVAALGAQVVRGPHRDLVKRLILAAEAMHCDHFVRVMGAAPFVCIPRLADLAAEHAERGVEFSYNEHRMGVPRGLGGQVVSVDMLKRLDAADISAEVRQEFAYSVLQNAEHFAVHRQDSDLPRLALDFHLETTKDLSLLREIAVNVPDVTIEAIIDYAAQHPALHTLSRAFPPKEVGLEKLFLHPEKILALTSQNGLPDASFPVSVELSLTNRCNLACVWCSDKDLRGRQGVKATLSLDTVRRLTHELREGGTKGIVIEGGGEPTLHPDFAAIVACITDAGMGAGLITNGVVTLPPDVLRRLDWVRVSLDSSTRAEFQNAKGRDAFETVMGNIAHFARHCPTVGIGYVVTRHNTEHLESLVLRARQAKASYIQFRPVIDAPDIAPEDFNLDYLKLFETDGFCVNTDAMRDNQVRGNSNLPCRAHPLTSVIGADGSVHLCGRLNIFDWFEPIGNINEQSFGDIWRGAKRKSAAKALADPGFCGQWCPECRITKFNQLLWRLSQSRTRNFI</sequence>
<gene>
    <name evidence="7" type="ordered locus">DVU_3004</name>
</gene>
<dbReference type="IntAct" id="Q726V2">
    <property type="interactions" value="3"/>
</dbReference>
<reference evidence="7 8" key="1">
    <citation type="journal article" date="2004" name="Nat. Biotechnol.">
        <title>The genome sequence of the anaerobic, sulfate-reducing bacterium Desulfovibrio vulgaris Hildenborough.</title>
        <authorList>
            <person name="Heidelberg J.F."/>
            <person name="Seshadri R."/>
            <person name="Haveman S.A."/>
            <person name="Hemme C.L."/>
            <person name="Paulsen I.T."/>
            <person name="Kolonay J.F."/>
            <person name="Eisen J.A."/>
            <person name="Ward N."/>
            <person name="Methe B."/>
            <person name="Brinkac L.M."/>
            <person name="Daugherty S.C."/>
            <person name="Deboy R.T."/>
            <person name="Dodson R.J."/>
            <person name="Durkin A.S."/>
            <person name="Madupu R."/>
            <person name="Nelson W.C."/>
            <person name="Sullivan S.A."/>
            <person name="Fouts D."/>
            <person name="Haft D.H."/>
            <person name="Selengut J."/>
            <person name="Peterson J.D."/>
            <person name="Davidsen T.M."/>
            <person name="Zafar N."/>
            <person name="Zhou L."/>
            <person name="Radune D."/>
            <person name="Dimitrov G."/>
            <person name="Hance M."/>
            <person name="Tran K."/>
            <person name="Khouri H."/>
            <person name="Gill J."/>
            <person name="Utterback T.R."/>
            <person name="Feldblyum T.V."/>
            <person name="Wall J.D."/>
            <person name="Voordouw G."/>
            <person name="Fraser C.M."/>
        </authorList>
    </citation>
    <scope>NUCLEOTIDE SEQUENCE [LARGE SCALE GENOMIC DNA]</scope>
    <source>
        <strain evidence="8">ATCC 29579 / DSM 644 / NCIMB 8303 / VKM B-1760 / Hildenborough</strain>
    </source>
</reference>
<dbReference type="CDD" id="cd01335">
    <property type="entry name" value="Radical_SAM"/>
    <property type="match status" value="1"/>
</dbReference>
<organism evidence="7 8">
    <name type="scientific">Nitratidesulfovibrio vulgaris (strain ATCC 29579 / DSM 644 / CCUG 34227 / NCIMB 8303 / VKM B-1760 / Hildenborough)</name>
    <name type="common">Desulfovibrio vulgaris</name>
    <dbReference type="NCBI Taxonomy" id="882"/>
    <lineage>
        <taxon>Bacteria</taxon>
        <taxon>Pseudomonadati</taxon>
        <taxon>Thermodesulfobacteriota</taxon>
        <taxon>Desulfovibrionia</taxon>
        <taxon>Desulfovibrionales</taxon>
        <taxon>Desulfovibrionaceae</taxon>
        <taxon>Nitratidesulfovibrio</taxon>
    </lineage>
</organism>
<comment type="interaction">
    <interactant intactId="EBI-10070078">
        <id>Q726V2</id>
    </interactant>
    <interactant intactId="EBI-10069542">
        <id>Q72DE6</id>
        <label>DVU_0983</label>
    </interactant>
    <organismsDiffer>false</organismsDiffer>
    <experiments>2</experiments>
</comment>
<keyword evidence="5" id="KW-0411">Iron-sulfur</keyword>
<dbReference type="InterPro" id="IPR013785">
    <property type="entry name" value="Aldolase_TIM"/>
</dbReference>
<dbReference type="InterPro" id="IPR058240">
    <property type="entry name" value="rSAM_sf"/>
</dbReference>
<evidence type="ECO:0000256" key="2">
    <source>
        <dbReference type="ARBA" id="ARBA00022691"/>
    </source>
</evidence>
<proteinExistence type="evidence at protein level"/>
<dbReference type="GO" id="GO:0046872">
    <property type="term" value="F:metal ion binding"/>
    <property type="evidence" value="ECO:0007669"/>
    <property type="project" value="UniProtKB-KW"/>
</dbReference>
<dbReference type="InterPro" id="IPR007197">
    <property type="entry name" value="rSAM"/>
</dbReference>
<keyword evidence="8" id="KW-1185">Reference proteome</keyword>
<evidence type="ECO:0000256" key="1">
    <source>
        <dbReference type="ARBA" id="ARBA00001966"/>
    </source>
</evidence>
<dbReference type="PaxDb" id="882-DVU_3004"/>
<dbReference type="eggNOG" id="COG1861">
    <property type="taxonomic scope" value="Bacteria"/>
</dbReference>
<dbReference type="PANTHER" id="PTHR11228">
    <property type="entry name" value="RADICAL SAM DOMAIN PROTEIN"/>
    <property type="match status" value="1"/>
</dbReference>
<dbReference type="InterPro" id="IPR029044">
    <property type="entry name" value="Nucleotide-diphossugar_trans"/>
</dbReference>
<accession>Q726V2</accession>
<evidence type="ECO:0000256" key="4">
    <source>
        <dbReference type="ARBA" id="ARBA00023004"/>
    </source>
</evidence>
<keyword evidence="3" id="KW-0479">Metal-binding</keyword>
<dbReference type="SUPFAM" id="SSF102114">
    <property type="entry name" value="Radical SAM enzymes"/>
    <property type="match status" value="1"/>
</dbReference>
<comment type="cofactor">
    <cofactor evidence="1">
        <name>[4Fe-4S] cluster</name>
        <dbReference type="ChEBI" id="CHEBI:49883"/>
    </cofactor>
</comment>
<dbReference type="Pfam" id="PF13186">
    <property type="entry name" value="SPASM"/>
    <property type="match status" value="1"/>
</dbReference>
<protein>
    <submittedName>
        <fullName evidence="7">Radical SAM domain protein</fullName>
    </submittedName>
</protein>
<dbReference type="SFLD" id="SFLDG01067">
    <property type="entry name" value="SPASM/twitch_domain_containing"/>
    <property type="match status" value="1"/>
</dbReference>
<keyword evidence="4" id="KW-0408">Iron</keyword>
<dbReference type="OrthoDB" id="9800840at2"/>
<dbReference type="AlphaFoldDB" id="Q726V2"/>
<dbReference type="Pfam" id="PF04055">
    <property type="entry name" value="Radical_SAM"/>
    <property type="match status" value="1"/>
</dbReference>
<dbReference type="Gene3D" id="3.20.20.70">
    <property type="entry name" value="Aldolase class I"/>
    <property type="match status" value="1"/>
</dbReference>
<evidence type="ECO:0000313" key="7">
    <source>
        <dbReference type="EMBL" id="AAS97475.1"/>
    </source>
</evidence>
<dbReference type="InterPro" id="IPR050377">
    <property type="entry name" value="Radical_SAM_PqqE_MftC-like"/>
</dbReference>
<dbReference type="Proteomes" id="UP000002194">
    <property type="component" value="Chromosome"/>
</dbReference>
<evidence type="ECO:0000256" key="5">
    <source>
        <dbReference type="ARBA" id="ARBA00023014"/>
    </source>
</evidence>
<dbReference type="GO" id="GO:0051536">
    <property type="term" value="F:iron-sulfur cluster binding"/>
    <property type="evidence" value="ECO:0007669"/>
    <property type="project" value="UniProtKB-KW"/>
</dbReference>
<evidence type="ECO:0000313" key="8">
    <source>
        <dbReference type="Proteomes" id="UP000002194"/>
    </source>
</evidence>
<dbReference type="eggNOG" id="COG0535">
    <property type="taxonomic scope" value="Bacteria"/>
</dbReference>
<name>Q726V2_NITV2</name>
<dbReference type="GO" id="GO:0003824">
    <property type="term" value="F:catalytic activity"/>
    <property type="evidence" value="ECO:0007669"/>
    <property type="project" value="InterPro"/>
</dbReference>
<dbReference type="EMBL" id="AE017285">
    <property type="protein sequence ID" value="AAS97475.1"/>
    <property type="molecule type" value="Genomic_DNA"/>
</dbReference>
<dbReference type="CDD" id="cd21109">
    <property type="entry name" value="SPASM"/>
    <property type="match status" value="1"/>
</dbReference>
<dbReference type="KEGG" id="dvu:DVU_3004"/>
<dbReference type="SFLD" id="SFLDS00029">
    <property type="entry name" value="Radical_SAM"/>
    <property type="match status" value="1"/>
</dbReference>
<dbReference type="PROSITE" id="PS51918">
    <property type="entry name" value="RADICAL_SAM"/>
    <property type="match status" value="1"/>
</dbReference>
<dbReference type="HOGENOM" id="CLU_437916_0_0_7"/>
<feature type="domain" description="Radical SAM core" evidence="6">
    <location>
        <begin position="315"/>
        <end position="529"/>
    </location>
</feature>
<evidence type="ECO:0000256" key="3">
    <source>
        <dbReference type="ARBA" id="ARBA00022723"/>
    </source>
</evidence>
<dbReference type="SMR" id="Q726V2"/>
<dbReference type="EnsemblBacteria" id="AAS97475">
    <property type="protein sequence ID" value="AAS97475"/>
    <property type="gene ID" value="DVU_3004"/>
</dbReference>
<evidence type="ECO:0000259" key="6">
    <source>
        <dbReference type="PROSITE" id="PS51918"/>
    </source>
</evidence>
<dbReference type="PANTHER" id="PTHR11228:SF7">
    <property type="entry name" value="PQQA PEPTIDE CYCLASE"/>
    <property type="match status" value="1"/>
</dbReference>
<dbReference type="SUPFAM" id="SSF53448">
    <property type="entry name" value="Nucleotide-diphospho-sugar transferases"/>
    <property type="match status" value="1"/>
</dbReference>